<dbReference type="HOGENOM" id="CLU_3057787_0_0_9"/>
<dbReference type="PATRIC" id="fig|1048834.4.peg.1820"/>
<gene>
    <name evidence="2" type="ordered locus">TC41_1930</name>
</gene>
<dbReference type="EMBL" id="CP002902">
    <property type="protein sequence ID" value="AEJ43845.1"/>
    <property type="molecule type" value="Genomic_DNA"/>
</dbReference>
<keyword evidence="1" id="KW-0812">Transmembrane</keyword>
<evidence type="ECO:0000256" key="1">
    <source>
        <dbReference type="SAM" id="Phobius"/>
    </source>
</evidence>
<reference evidence="2 3" key="1">
    <citation type="journal article" date="2011" name="J. Bacteriol.">
        <title>Complete Genome Sequence of Alicyclobacillus acidocaldarius Strain Tc-4-1.</title>
        <authorList>
            <person name="Chen Y."/>
            <person name="He Y."/>
            <person name="Zhang B."/>
            <person name="Yang J."/>
            <person name="Li W."/>
            <person name="Dong Z."/>
            <person name="Hu S."/>
        </authorList>
    </citation>
    <scope>NUCLEOTIDE SEQUENCE [LARGE SCALE GENOMIC DNA]</scope>
    <source>
        <strain evidence="2 3">Tc-4-1</strain>
    </source>
</reference>
<accession>F8IDJ2</accession>
<reference evidence="3" key="2">
    <citation type="submission" date="2011-06" db="EMBL/GenBank/DDBJ databases">
        <title>The complete genome sequence of Alicyclobacillus acidocaldarius sp. Tc-4-1.</title>
        <authorList>
            <person name="Chen Y."/>
            <person name="He Y."/>
            <person name="Dong Z."/>
            <person name="Hu S."/>
        </authorList>
    </citation>
    <scope>NUCLEOTIDE SEQUENCE [LARGE SCALE GENOMIC DNA]</scope>
    <source>
        <strain evidence="3">Tc-4-1</strain>
    </source>
</reference>
<feature type="transmembrane region" description="Helical" evidence="1">
    <location>
        <begin position="20"/>
        <end position="38"/>
    </location>
</feature>
<sequence>MYRLSEEVSLVGLFQNLLRFVKLLLALAILLLFFRAIFWPSALDLLILMLLFLVFFLMFIGAP</sequence>
<dbReference type="Proteomes" id="UP000000292">
    <property type="component" value="Chromosome"/>
</dbReference>
<dbReference type="AlphaFoldDB" id="F8IDJ2"/>
<dbReference type="KEGG" id="aad:TC41_1930"/>
<protein>
    <submittedName>
        <fullName evidence="2">Uncharacterized protein</fullName>
    </submittedName>
</protein>
<evidence type="ECO:0000313" key="2">
    <source>
        <dbReference type="EMBL" id="AEJ43845.1"/>
    </source>
</evidence>
<keyword evidence="1" id="KW-1133">Transmembrane helix</keyword>
<evidence type="ECO:0000313" key="3">
    <source>
        <dbReference type="Proteomes" id="UP000000292"/>
    </source>
</evidence>
<keyword evidence="1" id="KW-0472">Membrane</keyword>
<organism evidence="2 3">
    <name type="scientific">Alicyclobacillus acidocaldarius (strain Tc-4-1)</name>
    <name type="common">Bacillus acidocaldarius</name>
    <dbReference type="NCBI Taxonomy" id="1048834"/>
    <lineage>
        <taxon>Bacteria</taxon>
        <taxon>Bacillati</taxon>
        <taxon>Bacillota</taxon>
        <taxon>Bacilli</taxon>
        <taxon>Bacillales</taxon>
        <taxon>Alicyclobacillaceae</taxon>
        <taxon>Alicyclobacillus</taxon>
    </lineage>
</organism>
<name>F8IDJ2_ALIAT</name>
<proteinExistence type="predicted"/>
<feature type="transmembrane region" description="Helical" evidence="1">
    <location>
        <begin position="45"/>
        <end position="62"/>
    </location>
</feature>